<name>A0ACC2WUD4_9TREE</name>
<accession>A0ACC2WUD4</accession>
<evidence type="ECO:0000313" key="1">
    <source>
        <dbReference type="EMBL" id="KAJ9115389.1"/>
    </source>
</evidence>
<sequence>MTTETTTKFPLARDELRPFLEAFPGFDSGPPPAEGVRLMLAAFPPPPMPDAETVAMSNVEIPGPGGEQLRLLVLRPTKAEGKTLPAVLCAHGGGLIMAPPELDLVFYTFLAEQGYLVVSVDYRLAPEHRAPAALEDVHAAFRYVTSAEGAKRIGGDANKIALYGSSAGGTLMAGVALRLNQEKGQTQPAVVMLDCPALDDRMKYPSDAPGNRNEPYHIWTRQNALDSAKHVFGESTKRSVETAPLSSSTVEDFKGLGPHYISWADLDVLADQAPAYADALEAAGVECERKEWKGTYHVFMTLQPQASVSQKSQQRYLSTLQKHLPLE</sequence>
<keyword evidence="2" id="KW-1185">Reference proteome</keyword>
<dbReference type="Proteomes" id="UP001243375">
    <property type="component" value="Unassembled WGS sequence"/>
</dbReference>
<organism evidence="1 2">
    <name type="scientific">Naganishia vaughanmartiniae</name>
    <dbReference type="NCBI Taxonomy" id="1424756"/>
    <lineage>
        <taxon>Eukaryota</taxon>
        <taxon>Fungi</taxon>
        <taxon>Dikarya</taxon>
        <taxon>Basidiomycota</taxon>
        <taxon>Agaricomycotina</taxon>
        <taxon>Tremellomycetes</taxon>
        <taxon>Filobasidiales</taxon>
        <taxon>Filobasidiaceae</taxon>
        <taxon>Naganishia</taxon>
    </lineage>
</organism>
<gene>
    <name evidence="1" type="ORF">QFC22_005144</name>
</gene>
<protein>
    <submittedName>
        <fullName evidence="1">Uncharacterized protein</fullName>
    </submittedName>
</protein>
<reference evidence="1" key="1">
    <citation type="submission" date="2023-04" db="EMBL/GenBank/DDBJ databases">
        <title>Draft Genome sequencing of Naganishia species isolated from polar environments using Oxford Nanopore Technology.</title>
        <authorList>
            <person name="Leo P."/>
            <person name="Venkateswaran K."/>
        </authorList>
    </citation>
    <scope>NUCLEOTIDE SEQUENCE</scope>
    <source>
        <strain evidence="1">MNA-CCFEE 5425</strain>
    </source>
</reference>
<comment type="caution">
    <text evidence="1">The sequence shown here is derived from an EMBL/GenBank/DDBJ whole genome shotgun (WGS) entry which is preliminary data.</text>
</comment>
<evidence type="ECO:0000313" key="2">
    <source>
        <dbReference type="Proteomes" id="UP001243375"/>
    </source>
</evidence>
<proteinExistence type="predicted"/>
<dbReference type="EMBL" id="JASBWU010000016">
    <property type="protein sequence ID" value="KAJ9115389.1"/>
    <property type="molecule type" value="Genomic_DNA"/>
</dbReference>